<proteinExistence type="predicted"/>
<name>A0A1M5GU68_9BACT</name>
<sequence length="214" mass="24800">MGLFNIFGKKNTNSIELKIDKKLPIGTSVNLWLKPDTNIVHIYEFGYLSGDGLIGQHENKKLATHLRNEKAFEAEVVADKKIEIKLLEKSKEEMLNDNYLKNEYPKLLDELSKPVRVKKIQARLYIDNQIKIEKGELIYPVFSQNIVDHLKERILKLEFKNGEGKIVGIKENEPNKIRQILRLHFANKAEFQCKIQNLKDYGNGIESEVLIEIN</sequence>
<organism evidence="1 2">
    <name type="scientific">Mariniphaga anaerophila</name>
    <dbReference type="NCBI Taxonomy" id="1484053"/>
    <lineage>
        <taxon>Bacteria</taxon>
        <taxon>Pseudomonadati</taxon>
        <taxon>Bacteroidota</taxon>
        <taxon>Bacteroidia</taxon>
        <taxon>Marinilabiliales</taxon>
        <taxon>Prolixibacteraceae</taxon>
        <taxon>Mariniphaga</taxon>
    </lineage>
</organism>
<dbReference type="EMBL" id="FQUM01000035">
    <property type="protein sequence ID" value="SHG07233.1"/>
    <property type="molecule type" value="Genomic_DNA"/>
</dbReference>
<keyword evidence="2" id="KW-1185">Reference proteome</keyword>
<dbReference type="Proteomes" id="UP000184164">
    <property type="component" value="Unassembled WGS sequence"/>
</dbReference>
<dbReference type="AlphaFoldDB" id="A0A1M5GU68"/>
<reference evidence="2" key="1">
    <citation type="submission" date="2016-11" db="EMBL/GenBank/DDBJ databases">
        <authorList>
            <person name="Varghese N."/>
            <person name="Submissions S."/>
        </authorList>
    </citation>
    <scope>NUCLEOTIDE SEQUENCE [LARGE SCALE GENOMIC DNA]</scope>
    <source>
        <strain evidence="2">DSM 26910</strain>
    </source>
</reference>
<evidence type="ECO:0000313" key="2">
    <source>
        <dbReference type="Proteomes" id="UP000184164"/>
    </source>
</evidence>
<dbReference type="RefSeq" id="WP_073003676.1">
    <property type="nucleotide sequence ID" value="NZ_FQUM01000035.1"/>
</dbReference>
<evidence type="ECO:0000313" key="1">
    <source>
        <dbReference type="EMBL" id="SHG07233.1"/>
    </source>
</evidence>
<protein>
    <submittedName>
        <fullName evidence="1">Uncharacterized protein</fullName>
    </submittedName>
</protein>
<dbReference type="OrthoDB" id="1442386at2"/>
<accession>A0A1M5GU68</accession>
<gene>
    <name evidence="1" type="ORF">SAMN05444274_1352</name>
</gene>